<dbReference type="CDD" id="cd01399">
    <property type="entry name" value="GlcN6P_deaminase"/>
    <property type="match status" value="1"/>
</dbReference>
<evidence type="ECO:0000313" key="6">
    <source>
        <dbReference type="Proteomes" id="UP001596505"/>
    </source>
</evidence>
<feature type="active site" description="For ring-opening step" evidence="3">
    <location>
        <position position="136"/>
    </location>
</feature>
<dbReference type="EC" id="3.5.99.6" evidence="3"/>
<dbReference type="InterPro" id="IPR006148">
    <property type="entry name" value="Glc/Gal-6P_isomerase"/>
</dbReference>
<dbReference type="InterPro" id="IPR004547">
    <property type="entry name" value="Glucosamine6P_isomerase"/>
</dbReference>
<dbReference type="HAMAP" id="MF_01241">
    <property type="entry name" value="GlcN6P_deamin"/>
    <property type="match status" value="1"/>
</dbReference>
<dbReference type="InterPro" id="IPR018321">
    <property type="entry name" value="Glucosamine6P_isomerase_CS"/>
</dbReference>
<feature type="active site" description="For ring-opening step" evidence="3">
    <location>
        <position position="143"/>
    </location>
</feature>
<dbReference type="NCBIfam" id="TIGR00502">
    <property type="entry name" value="nagB"/>
    <property type="match status" value="1"/>
</dbReference>
<dbReference type="InterPro" id="IPR037171">
    <property type="entry name" value="NagB/RpiA_transferase-like"/>
</dbReference>
<sequence length="249" mass="27916">MNIIPAENYNDLSQKAAKFIIEFVQSKPDAVLGLATGGTPEGTYKYMVEDFNHNKTSYQNVRTVNLDEYVGLPVENPNSYHAYMYNHLFKHIDVPEGGCHIPNGMAEDLDAECKRYDQLISSLGGVDLQLLGIGHNGHIGFNEPGTSFEKRTHTVELTRTTRRANARYFDSLDEVPTHALTMGIKAIMESRQILLIASGKDKAEAMRRLIKEENISEDFPASSLQAHSHVTIIADREALSLAYNYERRA</sequence>
<accession>A0ABW2PVD2</accession>
<evidence type="ECO:0000313" key="5">
    <source>
        <dbReference type="EMBL" id="MFC7393401.1"/>
    </source>
</evidence>
<keyword evidence="1 3" id="KW-0378">Hydrolase</keyword>
<evidence type="ECO:0000256" key="3">
    <source>
        <dbReference type="HAMAP-Rule" id="MF_01241"/>
    </source>
</evidence>
<feature type="active site" description="Proton acceptor; for ring-opening step" evidence="3">
    <location>
        <position position="138"/>
    </location>
</feature>
<dbReference type="PANTHER" id="PTHR11280">
    <property type="entry name" value="GLUCOSAMINE-6-PHOSPHATE ISOMERASE"/>
    <property type="match status" value="1"/>
</dbReference>
<evidence type="ECO:0000256" key="2">
    <source>
        <dbReference type="ARBA" id="ARBA00023277"/>
    </source>
</evidence>
<dbReference type="SUPFAM" id="SSF100950">
    <property type="entry name" value="NagB/RpiA/CoA transferase-like"/>
    <property type="match status" value="1"/>
</dbReference>
<organism evidence="5 6">
    <name type="scientific">Scopulibacillus cellulosilyticus</name>
    <dbReference type="NCBI Taxonomy" id="2665665"/>
    <lineage>
        <taxon>Bacteria</taxon>
        <taxon>Bacillati</taxon>
        <taxon>Bacillota</taxon>
        <taxon>Bacilli</taxon>
        <taxon>Bacillales</taxon>
        <taxon>Sporolactobacillaceae</taxon>
        <taxon>Scopulibacillus</taxon>
    </lineage>
</organism>
<dbReference type="RefSeq" id="WP_380965890.1">
    <property type="nucleotide sequence ID" value="NZ_JBHTCO010000012.1"/>
</dbReference>
<dbReference type="Gene3D" id="3.40.50.1360">
    <property type="match status" value="1"/>
</dbReference>
<feature type="active site" description="Proton acceptor; for enolization step" evidence="3">
    <location>
        <position position="67"/>
    </location>
</feature>
<comment type="catalytic activity">
    <reaction evidence="3">
        <text>alpha-D-glucosamine 6-phosphate + H2O = beta-D-fructose 6-phosphate + NH4(+)</text>
        <dbReference type="Rhea" id="RHEA:12172"/>
        <dbReference type="ChEBI" id="CHEBI:15377"/>
        <dbReference type="ChEBI" id="CHEBI:28938"/>
        <dbReference type="ChEBI" id="CHEBI:57634"/>
        <dbReference type="ChEBI" id="CHEBI:75989"/>
        <dbReference type="EC" id="3.5.99.6"/>
    </reaction>
</comment>
<evidence type="ECO:0000259" key="4">
    <source>
        <dbReference type="Pfam" id="PF01182"/>
    </source>
</evidence>
<feature type="domain" description="Glucosamine/galactosamine-6-phosphate isomerase" evidence="4">
    <location>
        <begin position="10"/>
        <end position="228"/>
    </location>
</feature>
<comment type="function">
    <text evidence="3">Catalyzes the reversible isomerization-deamination of glucosamine 6-phosphate (GlcN6P) to form fructose 6-phosphate (Fru6P) and ammonium ion.</text>
</comment>
<protein>
    <recommendedName>
        <fullName evidence="3">Glucosamine-6-phosphate deaminase</fullName>
        <ecNumber evidence="3">3.5.99.6</ecNumber>
    </recommendedName>
    <alternativeName>
        <fullName evidence="3">GlcN6P deaminase</fullName>
        <shortName evidence="3">GNPDA</shortName>
    </alternativeName>
    <alternativeName>
        <fullName evidence="3">Glucosamine-6-phosphate isomerase</fullName>
    </alternativeName>
</protein>
<evidence type="ECO:0000256" key="1">
    <source>
        <dbReference type="ARBA" id="ARBA00022801"/>
    </source>
</evidence>
<name>A0ABW2PVD2_9BACL</name>
<reference evidence="6" key="1">
    <citation type="journal article" date="2019" name="Int. J. Syst. Evol. Microbiol.">
        <title>The Global Catalogue of Microorganisms (GCM) 10K type strain sequencing project: providing services to taxonomists for standard genome sequencing and annotation.</title>
        <authorList>
            <consortium name="The Broad Institute Genomics Platform"/>
            <consortium name="The Broad Institute Genome Sequencing Center for Infectious Disease"/>
            <person name="Wu L."/>
            <person name="Ma J."/>
        </authorList>
    </citation>
    <scope>NUCLEOTIDE SEQUENCE [LARGE SCALE GENOMIC DNA]</scope>
    <source>
        <strain evidence="6">CGMCC 1.16305</strain>
    </source>
</reference>
<keyword evidence="6" id="KW-1185">Reference proteome</keyword>
<keyword evidence="2 3" id="KW-0119">Carbohydrate metabolism</keyword>
<dbReference type="PANTHER" id="PTHR11280:SF5">
    <property type="entry name" value="GLUCOSAMINE-6-PHOSPHATE ISOMERASE"/>
    <property type="match status" value="1"/>
</dbReference>
<comment type="caution">
    <text evidence="3">Lacks conserved residue(s) required for the propagation of feature annotation.</text>
</comment>
<comment type="caution">
    <text evidence="5">The sequence shown here is derived from an EMBL/GenBank/DDBJ whole genome shotgun (WGS) entry which is preliminary data.</text>
</comment>
<dbReference type="GO" id="GO:0004342">
    <property type="term" value="F:glucosamine-6-phosphate deaminase activity"/>
    <property type="evidence" value="ECO:0007669"/>
    <property type="project" value="UniProtKB-EC"/>
</dbReference>
<comment type="pathway">
    <text evidence="3">Amino-sugar metabolism; N-acetylneuraminate degradation; D-fructose 6-phosphate from N-acetylneuraminate: step 5/5.</text>
</comment>
<gene>
    <name evidence="3 5" type="primary">nagB</name>
    <name evidence="5" type="ORF">ACFQRG_10580</name>
</gene>
<proteinExistence type="inferred from homology"/>
<comment type="similarity">
    <text evidence="3">Belongs to the glucosamine/galactosamine-6-phosphate isomerase family. NagB subfamily.</text>
</comment>
<dbReference type="PROSITE" id="PS01161">
    <property type="entry name" value="GLC_GALNAC_ISOMERASE"/>
    <property type="match status" value="1"/>
</dbReference>
<dbReference type="EMBL" id="JBHTCO010000012">
    <property type="protein sequence ID" value="MFC7393401.1"/>
    <property type="molecule type" value="Genomic_DNA"/>
</dbReference>
<dbReference type="Pfam" id="PF01182">
    <property type="entry name" value="Glucosamine_iso"/>
    <property type="match status" value="1"/>
</dbReference>
<dbReference type="Proteomes" id="UP001596505">
    <property type="component" value="Unassembled WGS sequence"/>
</dbReference>